<evidence type="ECO:0000313" key="1">
    <source>
        <dbReference type="EMBL" id="KAF2468305.1"/>
    </source>
</evidence>
<proteinExistence type="predicted"/>
<name>A0ACB6QQC6_9PLEO</name>
<gene>
    <name evidence="1" type="ORF">BDR25DRAFT_357601</name>
</gene>
<dbReference type="Proteomes" id="UP000799755">
    <property type="component" value="Unassembled WGS sequence"/>
</dbReference>
<reference evidence="1" key="1">
    <citation type="journal article" date="2020" name="Stud. Mycol.">
        <title>101 Dothideomycetes genomes: a test case for predicting lifestyles and emergence of pathogens.</title>
        <authorList>
            <person name="Haridas S."/>
            <person name="Albert R."/>
            <person name="Binder M."/>
            <person name="Bloem J."/>
            <person name="Labutti K."/>
            <person name="Salamov A."/>
            <person name="Andreopoulos B."/>
            <person name="Baker S."/>
            <person name="Barry K."/>
            <person name="Bills G."/>
            <person name="Bluhm B."/>
            <person name="Cannon C."/>
            <person name="Castanera R."/>
            <person name="Culley D."/>
            <person name="Daum C."/>
            <person name="Ezra D."/>
            <person name="Gonzalez J."/>
            <person name="Henrissat B."/>
            <person name="Kuo A."/>
            <person name="Liang C."/>
            <person name="Lipzen A."/>
            <person name="Lutzoni F."/>
            <person name="Magnuson J."/>
            <person name="Mondo S."/>
            <person name="Nolan M."/>
            <person name="Ohm R."/>
            <person name="Pangilinan J."/>
            <person name="Park H.-J."/>
            <person name="Ramirez L."/>
            <person name="Alfaro M."/>
            <person name="Sun H."/>
            <person name="Tritt A."/>
            <person name="Yoshinaga Y."/>
            <person name="Zwiers L.-H."/>
            <person name="Turgeon B."/>
            <person name="Goodwin S."/>
            <person name="Spatafora J."/>
            <person name="Crous P."/>
            <person name="Grigoriev I."/>
        </authorList>
    </citation>
    <scope>NUCLEOTIDE SEQUENCE</scope>
    <source>
        <strain evidence="1">ATCC 200398</strain>
    </source>
</reference>
<keyword evidence="2" id="KW-1185">Reference proteome</keyword>
<dbReference type="EMBL" id="MU003516">
    <property type="protein sequence ID" value="KAF2468305.1"/>
    <property type="molecule type" value="Genomic_DNA"/>
</dbReference>
<accession>A0ACB6QQC6</accession>
<sequence length="64" mass="7157">MRSDLEDLACIVNIHRRDEMAPGCRVPSRSSIWPACGSLSRYFDLARLRVVTSQSWGYASLGAK</sequence>
<protein>
    <submittedName>
        <fullName evidence="1">Uncharacterized protein</fullName>
    </submittedName>
</protein>
<evidence type="ECO:0000313" key="2">
    <source>
        <dbReference type="Proteomes" id="UP000799755"/>
    </source>
</evidence>
<organism evidence="1 2">
    <name type="scientific">Lindgomyces ingoldianus</name>
    <dbReference type="NCBI Taxonomy" id="673940"/>
    <lineage>
        <taxon>Eukaryota</taxon>
        <taxon>Fungi</taxon>
        <taxon>Dikarya</taxon>
        <taxon>Ascomycota</taxon>
        <taxon>Pezizomycotina</taxon>
        <taxon>Dothideomycetes</taxon>
        <taxon>Pleosporomycetidae</taxon>
        <taxon>Pleosporales</taxon>
        <taxon>Lindgomycetaceae</taxon>
        <taxon>Lindgomyces</taxon>
    </lineage>
</organism>
<comment type="caution">
    <text evidence="1">The sequence shown here is derived from an EMBL/GenBank/DDBJ whole genome shotgun (WGS) entry which is preliminary data.</text>
</comment>